<keyword evidence="1" id="KW-0472">Membrane</keyword>
<evidence type="ECO:0000313" key="3">
    <source>
        <dbReference type="Proteomes" id="UP000785679"/>
    </source>
</evidence>
<evidence type="ECO:0000313" key="2">
    <source>
        <dbReference type="EMBL" id="TNV77438.1"/>
    </source>
</evidence>
<evidence type="ECO:0000256" key="1">
    <source>
        <dbReference type="SAM" id="Phobius"/>
    </source>
</evidence>
<dbReference type="Proteomes" id="UP000785679">
    <property type="component" value="Unassembled WGS sequence"/>
</dbReference>
<dbReference type="AlphaFoldDB" id="A0A8J8NLF5"/>
<sequence length="209" mass="24503">MMQELMLCGYTEKFNDQEQRKITYEQGLTIASKWGSSYFEVCFEDLSGFNAVLDLQIDSLVNNSISKFNSDMRIGLPFGTFLWLAFLASSDSLTRTLFQEPTLVTFLLCSLIWAIGQVIILCIFDRSSDQRRTLWEKATLALEYFVRYIDLAKEIYQLISMQPNHNYLSLTTKLIFALLLAVFVNFIRLETPRFYEEFYIDKIKRRFGF</sequence>
<feature type="transmembrane region" description="Helical" evidence="1">
    <location>
        <begin position="167"/>
        <end position="187"/>
    </location>
</feature>
<name>A0A8J8NLF5_HALGN</name>
<reference evidence="2" key="1">
    <citation type="submission" date="2019-06" db="EMBL/GenBank/DDBJ databases">
        <authorList>
            <person name="Zheng W."/>
        </authorList>
    </citation>
    <scope>NUCLEOTIDE SEQUENCE</scope>
    <source>
        <strain evidence="2">QDHG01</strain>
    </source>
</reference>
<accession>A0A8J8NLF5</accession>
<organism evidence="2 3">
    <name type="scientific">Halteria grandinella</name>
    <dbReference type="NCBI Taxonomy" id="5974"/>
    <lineage>
        <taxon>Eukaryota</taxon>
        <taxon>Sar</taxon>
        <taxon>Alveolata</taxon>
        <taxon>Ciliophora</taxon>
        <taxon>Intramacronucleata</taxon>
        <taxon>Spirotrichea</taxon>
        <taxon>Stichotrichia</taxon>
        <taxon>Sporadotrichida</taxon>
        <taxon>Halteriidae</taxon>
        <taxon>Halteria</taxon>
    </lineage>
</organism>
<protein>
    <submittedName>
        <fullName evidence="2">Uncharacterized protein</fullName>
    </submittedName>
</protein>
<comment type="caution">
    <text evidence="2">The sequence shown here is derived from an EMBL/GenBank/DDBJ whole genome shotgun (WGS) entry which is preliminary data.</text>
</comment>
<dbReference type="EMBL" id="RRYP01011907">
    <property type="protein sequence ID" value="TNV77438.1"/>
    <property type="molecule type" value="Genomic_DNA"/>
</dbReference>
<keyword evidence="1" id="KW-1133">Transmembrane helix</keyword>
<gene>
    <name evidence="2" type="ORF">FGO68_gene10219</name>
</gene>
<keyword evidence="1" id="KW-0812">Transmembrane</keyword>
<feature type="transmembrane region" description="Helical" evidence="1">
    <location>
        <begin position="102"/>
        <end position="124"/>
    </location>
</feature>
<proteinExistence type="predicted"/>
<keyword evidence="3" id="KW-1185">Reference proteome</keyword>